<dbReference type="PROSITE" id="PS51379">
    <property type="entry name" value="4FE4S_FER_2"/>
    <property type="match status" value="2"/>
</dbReference>
<dbReference type="GeneID" id="24874515"/>
<evidence type="ECO:0000256" key="1">
    <source>
        <dbReference type="ARBA" id="ARBA00022485"/>
    </source>
</evidence>
<dbReference type="GO" id="GO:0009060">
    <property type="term" value="P:aerobic respiration"/>
    <property type="evidence" value="ECO:0007669"/>
    <property type="project" value="TreeGrafter"/>
</dbReference>
<dbReference type="Pfam" id="PF00037">
    <property type="entry name" value="Fer4"/>
    <property type="match status" value="1"/>
</dbReference>
<dbReference type="Proteomes" id="UP000266745">
    <property type="component" value="Chromosome"/>
</dbReference>
<dbReference type="InterPro" id="IPR010226">
    <property type="entry name" value="NADH_quinone_OxRdtase_chainI"/>
</dbReference>
<dbReference type="Gene3D" id="3.30.70.3270">
    <property type="match status" value="1"/>
</dbReference>
<name>A0A3G1B7Y4_9ARCH</name>
<evidence type="ECO:0000256" key="4">
    <source>
        <dbReference type="ARBA" id="ARBA00023004"/>
    </source>
</evidence>
<organism evidence="7 8">
    <name type="scientific">Candidatus Nitrosotenuis cloacae</name>
    <dbReference type="NCBI Taxonomy" id="1603555"/>
    <lineage>
        <taxon>Archaea</taxon>
        <taxon>Nitrososphaerota</taxon>
        <taxon>Candidatus Nitrosotenuis</taxon>
    </lineage>
</organism>
<protein>
    <submittedName>
        <fullName evidence="7">NADH-ubiquinone oxidoreductase</fullName>
    </submittedName>
</protein>
<evidence type="ECO:0000313" key="8">
    <source>
        <dbReference type="Proteomes" id="UP000266745"/>
    </source>
</evidence>
<dbReference type="RefSeq" id="WP_048187011.1">
    <property type="nucleotide sequence ID" value="NZ_CP011097.1"/>
</dbReference>
<keyword evidence="5" id="KW-0411">Iron-sulfur</keyword>
<dbReference type="GO" id="GO:0016020">
    <property type="term" value="C:membrane"/>
    <property type="evidence" value="ECO:0007669"/>
    <property type="project" value="InterPro"/>
</dbReference>
<dbReference type="InterPro" id="IPR017900">
    <property type="entry name" value="4Fe4S_Fe_S_CS"/>
</dbReference>
<dbReference type="InterPro" id="IPR017896">
    <property type="entry name" value="4Fe4S_Fe-S-bd"/>
</dbReference>
<dbReference type="STRING" id="1603555.SU86_008075"/>
<evidence type="ECO:0000256" key="2">
    <source>
        <dbReference type="ARBA" id="ARBA00022723"/>
    </source>
</evidence>
<dbReference type="AlphaFoldDB" id="A0A3G1B7Y4"/>
<sequence>MGTATGIIKALNSGIKHLAVKRFTLRYPEQKLKLVGDGYQYDPNTGVGIAGYKGRHMLFHDHCTGCQLCAIACEGVAEAIAMVKVPEEWKHNKKAIMPQIDYGKCVFCGLCVDACPFYALYMTNDYELSSFTKEGLIYTPAQLQVKPNIAQDVELKFDNPRGATHG</sequence>
<keyword evidence="8" id="KW-1185">Reference proteome</keyword>
<dbReference type="GO" id="GO:0003954">
    <property type="term" value="F:NADH dehydrogenase activity"/>
    <property type="evidence" value="ECO:0007669"/>
    <property type="project" value="TreeGrafter"/>
</dbReference>
<evidence type="ECO:0000256" key="5">
    <source>
        <dbReference type="ARBA" id="ARBA00023014"/>
    </source>
</evidence>
<reference evidence="7 8" key="1">
    <citation type="journal article" date="2016" name="Sci. Rep.">
        <title>A novel ammonia-oxidizing archaeon from wastewater treatment plant: Its enrichment, physiological and genomic characteristics.</title>
        <authorList>
            <person name="Li Y."/>
            <person name="Ding K."/>
            <person name="Wen X."/>
            <person name="Zhang B."/>
            <person name="Shen B."/>
            <person name="Yang Y."/>
        </authorList>
    </citation>
    <scope>NUCLEOTIDE SEQUENCE [LARGE SCALE GENOMIC DNA]</scope>
    <source>
        <strain evidence="7 8">SAT1</strain>
    </source>
</reference>
<dbReference type="KEGG" id="tah:SU86_008075"/>
<accession>A0A3G1B7Y4</accession>
<dbReference type="Pfam" id="PF12800">
    <property type="entry name" value="Fer4_4"/>
    <property type="match status" value="1"/>
</dbReference>
<feature type="domain" description="4Fe-4S ferredoxin-type" evidence="6">
    <location>
        <begin position="54"/>
        <end position="85"/>
    </location>
</feature>
<dbReference type="OrthoDB" id="23833at2157"/>
<dbReference type="PROSITE" id="PS00198">
    <property type="entry name" value="4FE4S_FER_1"/>
    <property type="match status" value="1"/>
</dbReference>
<dbReference type="EMBL" id="CP011097">
    <property type="protein sequence ID" value="AJZ76324.1"/>
    <property type="molecule type" value="Genomic_DNA"/>
</dbReference>
<dbReference type="GO" id="GO:0046872">
    <property type="term" value="F:metal ion binding"/>
    <property type="evidence" value="ECO:0007669"/>
    <property type="project" value="UniProtKB-KW"/>
</dbReference>
<evidence type="ECO:0000256" key="3">
    <source>
        <dbReference type="ARBA" id="ARBA00022737"/>
    </source>
</evidence>
<dbReference type="GO" id="GO:0051539">
    <property type="term" value="F:4 iron, 4 sulfur cluster binding"/>
    <property type="evidence" value="ECO:0007669"/>
    <property type="project" value="UniProtKB-KW"/>
</dbReference>
<evidence type="ECO:0000313" key="7">
    <source>
        <dbReference type="EMBL" id="AJZ76324.1"/>
    </source>
</evidence>
<keyword evidence="3" id="KW-0677">Repeat</keyword>
<keyword evidence="7" id="KW-0830">Ubiquinone</keyword>
<keyword evidence="4" id="KW-0408">Iron</keyword>
<dbReference type="PANTHER" id="PTHR10849">
    <property type="entry name" value="NADH DEHYDROGENASE UBIQUINONE IRON-SULFUR PROTEIN 8, MITOCHONDRIAL"/>
    <property type="match status" value="1"/>
</dbReference>
<dbReference type="SUPFAM" id="SSF54862">
    <property type="entry name" value="4Fe-4S ferredoxins"/>
    <property type="match status" value="1"/>
</dbReference>
<keyword evidence="1" id="KW-0004">4Fe-4S</keyword>
<proteinExistence type="predicted"/>
<dbReference type="PANTHER" id="PTHR10849:SF35">
    <property type="entry name" value="FORMATE HYDROGENLYASE SUBUNIT 6-RELATED"/>
    <property type="match status" value="1"/>
</dbReference>
<gene>
    <name evidence="7" type="ORF">SU86_008075</name>
</gene>
<evidence type="ECO:0000259" key="6">
    <source>
        <dbReference type="PROSITE" id="PS51379"/>
    </source>
</evidence>
<keyword evidence="2" id="KW-0479">Metal-binding</keyword>
<feature type="domain" description="4Fe-4S ferredoxin-type" evidence="6">
    <location>
        <begin position="96"/>
        <end position="125"/>
    </location>
</feature>